<dbReference type="AlphaFoldDB" id="A0A914VFE5"/>
<dbReference type="Proteomes" id="UP000887566">
    <property type="component" value="Unplaced"/>
</dbReference>
<sequence>DVCAQTQDTHNACALLEAGAEFCATTNVAYTEALFRLCKGVLIVLDPQRRDELREILERVQSLISVVPGSQSRREELKSFFLVLQVCYFLSTG</sequence>
<reference evidence="2" key="1">
    <citation type="submission" date="2022-11" db="UniProtKB">
        <authorList>
            <consortium name="WormBaseParasite"/>
        </authorList>
    </citation>
    <scope>IDENTIFICATION</scope>
</reference>
<name>A0A914VFE5_9BILA</name>
<evidence type="ECO:0000313" key="2">
    <source>
        <dbReference type="WBParaSite" id="PSAMB.scaffold19127size846.g37824.t1"/>
    </source>
</evidence>
<proteinExistence type="predicted"/>
<organism evidence="1 2">
    <name type="scientific">Plectus sambesii</name>
    <dbReference type="NCBI Taxonomy" id="2011161"/>
    <lineage>
        <taxon>Eukaryota</taxon>
        <taxon>Metazoa</taxon>
        <taxon>Ecdysozoa</taxon>
        <taxon>Nematoda</taxon>
        <taxon>Chromadorea</taxon>
        <taxon>Plectida</taxon>
        <taxon>Plectina</taxon>
        <taxon>Plectoidea</taxon>
        <taxon>Plectidae</taxon>
        <taxon>Plectus</taxon>
    </lineage>
</organism>
<dbReference type="WBParaSite" id="PSAMB.scaffold19127size846.g37824.t1">
    <property type="protein sequence ID" value="PSAMB.scaffold19127size846.g37824.t1"/>
    <property type="gene ID" value="PSAMB.scaffold19127size846.g37824"/>
</dbReference>
<keyword evidence="1" id="KW-1185">Reference proteome</keyword>
<accession>A0A914VFE5</accession>
<evidence type="ECO:0000313" key="1">
    <source>
        <dbReference type="Proteomes" id="UP000887566"/>
    </source>
</evidence>
<protein>
    <submittedName>
        <fullName evidence="2">Uncharacterized protein</fullName>
    </submittedName>
</protein>